<dbReference type="AlphaFoldDB" id="A0A438HGK6"/>
<name>A0A438HGK6_VITVI</name>
<gene>
    <name evidence="2" type="primary">VvCHDp000117_3</name>
    <name evidence="2" type="ORF">CK203_039307</name>
</gene>
<dbReference type="PANTHER" id="PTHR46201:SF6">
    <property type="entry name" value="PHD FINGER PLANT-LIKE PROTEIN"/>
    <property type="match status" value="1"/>
</dbReference>
<protein>
    <submittedName>
        <fullName evidence="2">PHD finger protein</fullName>
    </submittedName>
</protein>
<keyword evidence="1" id="KW-0472">Membrane</keyword>
<dbReference type="Proteomes" id="UP000288805">
    <property type="component" value="Unassembled WGS sequence"/>
</dbReference>
<reference evidence="2 3" key="1">
    <citation type="journal article" date="2018" name="PLoS Genet.">
        <title>Population sequencing reveals clonal diversity and ancestral inbreeding in the grapevine cultivar Chardonnay.</title>
        <authorList>
            <person name="Roach M.J."/>
            <person name="Johnson D.L."/>
            <person name="Bohlmann J."/>
            <person name="van Vuuren H.J."/>
            <person name="Jones S.J."/>
            <person name="Pretorius I.S."/>
            <person name="Schmidt S.A."/>
            <person name="Borneman A.R."/>
        </authorList>
    </citation>
    <scope>NUCLEOTIDE SEQUENCE [LARGE SCALE GENOMIC DNA]</scope>
    <source>
        <strain evidence="3">cv. Chardonnay</strain>
        <tissue evidence="2">Leaf</tissue>
    </source>
</reference>
<sequence>MVVNEIRPFKRAKRRSTSDLCDFLSFPSVSGDGDGDCFAEQPFWSAVQSFLKQYGHSRFPPSLFPSLVTWQILLRVGDPADGAGVVSLDVVEEDVARSRSVYCDQCRVVGWSGHPVCRKRYHFIIRANSNPIKGSHRACTKCGNMTYLSDSSGLELKKPSSRPIRWQMELPLCKLCNTALTVDDLEDWVYHQFEDTTHLLHGVVHSNGYGHLLRVNGREGGADILSGFDIMNFWDRLCKRLAVRVSGWWFWGWFYFLLVLVAWFVFLENTSTWNVMPVWWQNQKVMFTEELPSGMEQSGDPCKTIVLIQNNFLNRKDE</sequence>
<keyword evidence="1" id="KW-1133">Transmembrane helix</keyword>
<evidence type="ECO:0000313" key="3">
    <source>
        <dbReference type="Proteomes" id="UP000288805"/>
    </source>
</evidence>
<accession>A0A438HGK6</accession>
<evidence type="ECO:0000256" key="1">
    <source>
        <dbReference type="SAM" id="Phobius"/>
    </source>
</evidence>
<proteinExistence type="predicted"/>
<comment type="caution">
    <text evidence="2">The sequence shown here is derived from an EMBL/GenBank/DDBJ whole genome shotgun (WGS) entry which is preliminary data.</text>
</comment>
<dbReference type="EMBL" id="QGNW01000225">
    <property type="protein sequence ID" value="RVW83584.1"/>
    <property type="molecule type" value="Genomic_DNA"/>
</dbReference>
<feature type="transmembrane region" description="Helical" evidence="1">
    <location>
        <begin position="248"/>
        <end position="267"/>
    </location>
</feature>
<evidence type="ECO:0000313" key="2">
    <source>
        <dbReference type="EMBL" id="RVW83584.1"/>
    </source>
</evidence>
<dbReference type="PANTHER" id="PTHR46201">
    <property type="entry name" value="PHD FINGER PROTEIN MALE MEIOCYTE DEATH 1-RELATED"/>
    <property type="match status" value="1"/>
</dbReference>
<organism evidence="2 3">
    <name type="scientific">Vitis vinifera</name>
    <name type="common">Grape</name>
    <dbReference type="NCBI Taxonomy" id="29760"/>
    <lineage>
        <taxon>Eukaryota</taxon>
        <taxon>Viridiplantae</taxon>
        <taxon>Streptophyta</taxon>
        <taxon>Embryophyta</taxon>
        <taxon>Tracheophyta</taxon>
        <taxon>Spermatophyta</taxon>
        <taxon>Magnoliopsida</taxon>
        <taxon>eudicotyledons</taxon>
        <taxon>Gunneridae</taxon>
        <taxon>Pentapetalae</taxon>
        <taxon>rosids</taxon>
        <taxon>Vitales</taxon>
        <taxon>Vitaceae</taxon>
        <taxon>Viteae</taxon>
        <taxon>Vitis</taxon>
    </lineage>
</organism>
<keyword evidence="1" id="KW-0812">Transmembrane</keyword>